<dbReference type="PROSITE" id="PS50983">
    <property type="entry name" value="FE_B12_PBP"/>
    <property type="match status" value="1"/>
</dbReference>
<dbReference type="SUPFAM" id="SSF53807">
    <property type="entry name" value="Helical backbone' metal receptor"/>
    <property type="match status" value="1"/>
</dbReference>
<evidence type="ECO:0000313" key="2">
    <source>
        <dbReference type="EMBL" id="MBB5709657.1"/>
    </source>
</evidence>
<dbReference type="InterPro" id="IPR002491">
    <property type="entry name" value="ABC_transptr_periplasmic_BD"/>
</dbReference>
<dbReference type="PANTHER" id="PTHR30535">
    <property type="entry name" value="VITAMIN B12-BINDING PROTEIN"/>
    <property type="match status" value="1"/>
</dbReference>
<name>A0A840Y8L2_9SPHN</name>
<dbReference type="AlphaFoldDB" id="A0A840Y8L2"/>
<accession>A0A840Y8L2</accession>
<dbReference type="Proteomes" id="UP000527143">
    <property type="component" value="Unassembled WGS sequence"/>
</dbReference>
<organism evidence="2 3">
    <name type="scientific">Sphingomonas xinjiangensis</name>
    <dbReference type="NCBI Taxonomy" id="643568"/>
    <lineage>
        <taxon>Bacteria</taxon>
        <taxon>Pseudomonadati</taxon>
        <taxon>Pseudomonadota</taxon>
        <taxon>Alphaproteobacteria</taxon>
        <taxon>Sphingomonadales</taxon>
        <taxon>Sphingomonadaceae</taxon>
        <taxon>Sphingomonas</taxon>
    </lineage>
</organism>
<dbReference type="RefSeq" id="WP_184084701.1">
    <property type="nucleotide sequence ID" value="NZ_JACIJF010000002.1"/>
</dbReference>
<comment type="caution">
    <text evidence="2">The sequence shown here is derived from an EMBL/GenBank/DDBJ whole genome shotgun (WGS) entry which is preliminary data.</text>
</comment>
<sequence length="273" mass="28639">MRRAAFLCLVLAGCAAPPSRTGGIVSLNPCADAMLIELVAPERITAISRYSKDPRASSIPPEVAASLPATSGSAEEVITLRPSLVVASSYTAPSTREAFARAGLKTLYLDIPPTIDANKAQIRELAAAVGAPAKGDALVARIDAAVRDAHSNTPPVTALLWIGGNLATGGSTLLDEMMTKAGFSNHAAHYGLTHTGYLPIEQVLADPPRAIIAPEEAGRDADSRAAQLRKWAVRRSGAKVTQAVFPRELVNCGGPVIVPAMARLARIRREIAR</sequence>
<evidence type="ECO:0000259" key="1">
    <source>
        <dbReference type="PROSITE" id="PS50983"/>
    </source>
</evidence>
<dbReference type="PANTHER" id="PTHR30535:SF34">
    <property type="entry name" value="MOLYBDATE-BINDING PROTEIN MOLA"/>
    <property type="match status" value="1"/>
</dbReference>
<evidence type="ECO:0000313" key="3">
    <source>
        <dbReference type="Proteomes" id="UP000527143"/>
    </source>
</evidence>
<dbReference type="InterPro" id="IPR050902">
    <property type="entry name" value="ABC_Transporter_SBP"/>
</dbReference>
<protein>
    <submittedName>
        <fullName evidence="2">Iron complex transport system substrate-binding protein</fullName>
    </submittedName>
</protein>
<dbReference type="EMBL" id="JACIJF010000002">
    <property type="protein sequence ID" value="MBB5709657.1"/>
    <property type="molecule type" value="Genomic_DNA"/>
</dbReference>
<proteinExistence type="predicted"/>
<keyword evidence="3" id="KW-1185">Reference proteome</keyword>
<gene>
    <name evidence="2" type="ORF">FHT02_000879</name>
</gene>
<dbReference type="Pfam" id="PF01497">
    <property type="entry name" value="Peripla_BP_2"/>
    <property type="match status" value="1"/>
</dbReference>
<dbReference type="Gene3D" id="3.40.50.1980">
    <property type="entry name" value="Nitrogenase molybdenum iron protein domain"/>
    <property type="match status" value="2"/>
</dbReference>
<feature type="domain" description="Fe/B12 periplasmic-binding" evidence="1">
    <location>
        <begin position="23"/>
        <end position="273"/>
    </location>
</feature>
<reference evidence="2 3" key="1">
    <citation type="submission" date="2020-08" db="EMBL/GenBank/DDBJ databases">
        <title>Genomic Encyclopedia of Type Strains, Phase IV (KMG-IV): sequencing the most valuable type-strain genomes for metagenomic binning, comparative biology and taxonomic classification.</title>
        <authorList>
            <person name="Goeker M."/>
        </authorList>
    </citation>
    <scope>NUCLEOTIDE SEQUENCE [LARGE SCALE GENOMIC DNA]</scope>
    <source>
        <strain evidence="2 3">DSM 26736</strain>
    </source>
</reference>